<dbReference type="EMBL" id="JARBHB010000003">
    <property type="protein sequence ID" value="KAJ8891050.1"/>
    <property type="molecule type" value="Genomic_DNA"/>
</dbReference>
<evidence type="ECO:0000256" key="7">
    <source>
        <dbReference type="ARBA" id="ARBA00023160"/>
    </source>
</evidence>
<comment type="caution">
    <text evidence="12">The sequence shown here is derived from an EMBL/GenBank/DDBJ whole genome shotgun (WGS) entry which is preliminary data.</text>
</comment>
<name>A0ABQ9I326_9NEOP</name>
<evidence type="ECO:0000256" key="1">
    <source>
        <dbReference type="ARBA" id="ARBA00022450"/>
    </source>
</evidence>
<proteinExistence type="predicted"/>
<keyword evidence="1" id="KW-0596">Phosphopantetheine</keyword>
<evidence type="ECO:0000256" key="9">
    <source>
        <dbReference type="PROSITE-ProRule" id="PRU01363"/>
    </source>
</evidence>
<dbReference type="InterPro" id="IPR014043">
    <property type="entry name" value="Acyl_transferase_dom"/>
</dbReference>
<dbReference type="InterPro" id="IPR049552">
    <property type="entry name" value="PKS_DH_N"/>
</dbReference>
<keyword evidence="5" id="KW-0560">Oxidoreductase</keyword>
<dbReference type="Gene3D" id="3.40.366.10">
    <property type="entry name" value="Malonyl-Coenzyme A Acyl Carrier Protein, domain 2"/>
    <property type="match status" value="1"/>
</dbReference>
<evidence type="ECO:0000256" key="5">
    <source>
        <dbReference type="ARBA" id="ARBA00023002"/>
    </source>
</evidence>
<evidence type="ECO:0000256" key="4">
    <source>
        <dbReference type="ARBA" id="ARBA00022857"/>
    </source>
</evidence>
<feature type="domain" description="PKS/mFAS DH" evidence="11">
    <location>
        <begin position="362"/>
        <end position="642"/>
    </location>
</feature>
<keyword evidence="13" id="KW-1185">Reference proteome</keyword>
<dbReference type="SUPFAM" id="SSF55048">
    <property type="entry name" value="Probable ACP-binding domain of malonyl-CoA ACP transacylase"/>
    <property type="match status" value="1"/>
</dbReference>
<dbReference type="Gene3D" id="3.30.70.3290">
    <property type="match status" value="1"/>
</dbReference>
<evidence type="ECO:0000256" key="8">
    <source>
        <dbReference type="ARBA" id="ARBA00023268"/>
    </source>
</evidence>
<dbReference type="PANTHER" id="PTHR43775">
    <property type="entry name" value="FATTY ACID SYNTHASE"/>
    <property type="match status" value="1"/>
</dbReference>
<keyword evidence="2" id="KW-0444">Lipid biosynthesis</keyword>
<evidence type="ECO:0000313" key="12">
    <source>
        <dbReference type="EMBL" id="KAJ8891050.1"/>
    </source>
</evidence>
<dbReference type="InterPro" id="IPR042104">
    <property type="entry name" value="PKS_dehydratase_sf"/>
</dbReference>
<dbReference type="Pfam" id="PF21089">
    <property type="entry name" value="PKS_DH_N"/>
    <property type="match status" value="1"/>
</dbReference>
<feature type="region of interest" description="C-terminal hotdog fold" evidence="9">
    <location>
        <begin position="501"/>
        <end position="642"/>
    </location>
</feature>
<organism evidence="12 13">
    <name type="scientific">Dryococelus australis</name>
    <dbReference type="NCBI Taxonomy" id="614101"/>
    <lineage>
        <taxon>Eukaryota</taxon>
        <taxon>Metazoa</taxon>
        <taxon>Ecdysozoa</taxon>
        <taxon>Arthropoda</taxon>
        <taxon>Hexapoda</taxon>
        <taxon>Insecta</taxon>
        <taxon>Pterygota</taxon>
        <taxon>Neoptera</taxon>
        <taxon>Polyneoptera</taxon>
        <taxon>Phasmatodea</taxon>
        <taxon>Verophasmatodea</taxon>
        <taxon>Anareolatae</taxon>
        <taxon>Phasmatidae</taxon>
        <taxon>Eurycanthinae</taxon>
        <taxon>Dryococelus</taxon>
    </lineage>
</organism>
<dbReference type="InterPro" id="IPR049900">
    <property type="entry name" value="PKS_mFAS_DH"/>
</dbReference>
<reference evidence="12 13" key="1">
    <citation type="submission" date="2023-02" db="EMBL/GenBank/DDBJ databases">
        <title>LHISI_Scaffold_Assembly.</title>
        <authorList>
            <person name="Stuart O.P."/>
            <person name="Cleave R."/>
            <person name="Magrath M.J.L."/>
            <person name="Mikheyev A.S."/>
        </authorList>
    </citation>
    <scope>NUCLEOTIDE SEQUENCE [LARGE SCALE GENOMIC DNA]</scope>
    <source>
        <strain evidence="12">Daus_M_001</strain>
        <tissue evidence="12">Leg muscle</tissue>
    </source>
</reference>
<keyword evidence="6" id="KW-0443">Lipid metabolism</keyword>
<feature type="compositionally biased region" description="Basic residues" evidence="10">
    <location>
        <begin position="12"/>
        <end position="22"/>
    </location>
</feature>
<sequence length="712" mass="77229">MKGRGEREIPRKSPRHNSHLRKSWATPPEIEPCSPSPSKIFCYHGRVPVSKAGVTLTQIGYGLQLWCPKLSFLKLPPETAGLNTVALVDTLASLGIHPDGMLGHSVGELGCAYADGAFTAEQAVLAAYWRGRVICDASLPPGAMAAVGLTWEEAKSRCPEDVSPACHNSADNVTVSGTVESVRVFVQQLKEEGVFAREVDSSGIAFHSSHIAQLGPALRKHLEKLVPSPKQRSHRWVSTSVSESLWQSPLARFSSPAYHVNNLLSPVLFREALAQVPDNAVVVEVAPHCLLQAILRRALPATCVAVGLAKRLHPDNLHVFLAGLGRMFNAGLHPKLGRLYHKVKYPVGRGTPMIAPLVQWDHSTEWAVAKDVGKRGVRSGECIMEVNLSKEEDKYLFGHEIDGRLICPATGYMTLVWKTFARLQGKSLGDLAVVLEDVQFHRATILPKEGAVRFLVNVLDGTGAFEVCESGSVAATGRVRPLSESDAFLDSGDPDVGAAEAVHMTGREVYRALKLRGYDYSGVFKGIASADTDGVRGELLWKKNWVSFMDTVLQFSLMGEDAQGLYLPARLQKVVIDPRVHSSLEEDALVPVSLKKNVGVVRAGGVEMRGLHANLAPRRQRSQAPPKLEKYAFVPYQSSSGNKTMDDVGKDLEQALTVILQVVLENSGGAMKLRVAEVAGDSPPEALLSPLVVNIFHGEPMTNVSVLNMLPS</sequence>
<evidence type="ECO:0000313" key="13">
    <source>
        <dbReference type="Proteomes" id="UP001159363"/>
    </source>
</evidence>
<dbReference type="SMART" id="SM00826">
    <property type="entry name" value="PKS_DH"/>
    <property type="match status" value="1"/>
</dbReference>
<evidence type="ECO:0000256" key="2">
    <source>
        <dbReference type="ARBA" id="ARBA00022516"/>
    </source>
</evidence>
<protein>
    <recommendedName>
        <fullName evidence="11">PKS/mFAS DH domain-containing protein</fullName>
    </recommendedName>
</protein>
<dbReference type="Pfam" id="PF00698">
    <property type="entry name" value="Acyl_transf_1"/>
    <property type="match status" value="1"/>
</dbReference>
<feature type="region of interest" description="Disordered" evidence="10">
    <location>
        <begin position="1"/>
        <end position="31"/>
    </location>
</feature>
<dbReference type="InterPro" id="IPR001227">
    <property type="entry name" value="Ac_transferase_dom_sf"/>
</dbReference>
<dbReference type="PROSITE" id="PS52019">
    <property type="entry name" value="PKS_MFAS_DH"/>
    <property type="match status" value="1"/>
</dbReference>
<dbReference type="InterPro" id="IPR020807">
    <property type="entry name" value="PKS_DH"/>
</dbReference>
<dbReference type="InterPro" id="IPR050091">
    <property type="entry name" value="PKS_NRPS_Biosynth_Enz"/>
</dbReference>
<keyword evidence="4" id="KW-0521">NADP</keyword>
<feature type="active site" description="Proton acceptor; for dehydratase activity" evidence="9">
    <location>
        <position position="399"/>
    </location>
</feature>
<dbReference type="InterPro" id="IPR016036">
    <property type="entry name" value="Malonyl_transacylase_ACP-bd"/>
</dbReference>
<dbReference type="SMART" id="SM00827">
    <property type="entry name" value="PKS_AT"/>
    <property type="match status" value="1"/>
</dbReference>
<gene>
    <name evidence="12" type="ORF">PR048_010559</name>
</gene>
<evidence type="ECO:0000256" key="10">
    <source>
        <dbReference type="SAM" id="MobiDB-lite"/>
    </source>
</evidence>
<feature type="region of interest" description="N-terminal hotdog fold" evidence="9">
    <location>
        <begin position="362"/>
        <end position="486"/>
    </location>
</feature>
<dbReference type="PANTHER" id="PTHR43775:SF7">
    <property type="entry name" value="FATTY ACID SYNTHASE"/>
    <property type="match status" value="1"/>
</dbReference>
<evidence type="ECO:0000256" key="6">
    <source>
        <dbReference type="ARBA" id="ARBA00023098"/>
    </source>
</evidence>
<feature type="active site" description="Proton donor; for dehydratase activity" evidence="9">
    <location>
        <position position="550"/>
    </location>
</feature>
<keyword evidence="7" id="KW-0275">Fatty acid biosynthesis</keyword>
<dbReference type="Proteomes" id="UP001159363">
    <property type="component" value="Chromosome 3"/>
</dbReference>
<dbReference type="Gene3D" id="3.30.70.250">
    <property type="entry name" value="Malonyl-CoA ACP transacylase, ACP-binding"/>
    <property type="match status" value="1"/>
</dbReference>
<dbReference type="InterPro" id="IPR016035">
    <property type="entry name" value="Acyl_Trfase/lysoPLipase"/>
</dbReference>
<dbReference type="Gene3D" id="3.10.129.110">
    <property type="entry name" value="Polyketide synthase dehydratase"/>
    <property type="match status" value="1"/>
</dbReference>
<evidence type="ECO:0000256" key="3">
    <source>
        <dbReference type="ARBA" id="ARBA00022832"/>
    </source>
</evidence>
<dbReference type="SUPFAM" id="SSF52151">
    <property type="entry name" value="FabD/lysophospholipase-like"/>
    <property type="match status" value="1"/>
</dbReference>
<keyword evidence="3" id="KW-0276">Fatty acid metabolism</keyword>
<evidence type="ECO:0000259" key="11">
    <source>
        <dbReference type="PROSITE" id="PS52019"/>
    </source>
</evidence>
<keyword evidence="8" id="KW-0511">Multifunctional enzyme</keyword>
<feature type="compositionally biased region" description="Basic and acidic residues" evidence="10">
    <location>
        <begin position="1"/>
        <end position="11"/>
    </location>
</feature>
<accession>A0ABQ9I326</accession>